<keyword evidence="5 14" id="KW-0812">Transmembrane</keyword>
<evidence type="ECO:0000256" key="13">
    <source>
        <dbReference type="RuleBase" id="RU362091"/>
    </source>
</evidence>
<evidence type="ECO:0000256" key="6">
    <source>
        <dbReference type="ARBA" id="ARBA00022847"/>
    </source>
</evidence>
<keyword evidence="4" id="KW-1003">Cell membrane</keyword>
<proteinExistence type="inferred from homology"/>
<evidence type="ECO:0000256" key="4">
    <source>
        <dbReference type="ARBA" id="ARBA00022475"/>
    </source>
</evidence>
<comment type="catalytic activity">
    <reaction evidence="12">
        <text>L-proline(in) + Na(+)(in) = L-proline(out) + Na(+)(out)</text>
        <dbReference type="Rhea" id="RHEA:28967"/>
        <dbReference type="ChEBI" id="CHEBI:29101"/>
        <dbReference type="ChEBI" id="CHEBI:60039"/>
    </reaction>
</comment>
<dbReference type="GO" id="GO:0006814">
    <property type="term" value="P:sodium ion transport"/>
    <property type="evidence" value="ECO:0007669"/>
    <property type="project" value="UniProtKB-KW"/>
</dbReference>
<dbReference type="GO" id="GO:0005886">
    <property type="term" value="C:plasma membrane"/>
    <property type="evidence" value="ECO:0007669"/>
    <property type="project" value="UniProtKB-SubCell"/>
</dbReference>
<feature type="transmembrane region" description="Helical" evidence="14">
    <location>
        <begin position="279"/>
        <end position="300"/>
    </location>
</feature>
<dbReference type="PROSITE" id="PS50283">
    <property type="entry name" value="NA_SOLUT_SYMP_3"/>
    <property type="match status" value="1"/>
</dbReference>
<keyword evidence="8" id="KW-0915">Sodium</keyword>
<comment type="caution">
    <text evidence="15">The sequence shown here is derived from an EMBL/GenBank/DDBJ whole genome shotgun (WGS) entry which is preliminary data.</text>
</comment>
<evidence type="ECO:0000256" key="5">
    <source>
        <dbReference type="ARBA" id="ARBA00022692"/>
    </source>
</evidence>
<feature type="transmembrane region" description="Helical" evidence="14">
    <location>
        <begin position="6"/>
        <end position="28"/>
    </location>
</feature>
<feature type="transmembrane region" description="Helical" evidence="14">
    <location>
        <begin position="186"/>
        <end position="205"/>
    </location>
</feature>
<feature type="transmembrane region" description="Helical" evidence="14">
    <location>
        <begin position="501"/>
        <end position="520"/>
    </location>
</feature>
<evidence type="ECO:0000256" key="3">
    <source>
        <dbReference type="ARBA" id="ARBA00022448"/>
    </source>
</evidence>
<dbReference type="InterPro" id="IPR001734">
    <property type="entry name" value="Na/solute_symporter"/>
</dbReference>
<evidence type="ECO:0000256" key="2">
    <source>
        <dbReference type="ARBA" id="ARBA00006434"/>
    </source>
</evidence>
<feature type="transmembrane region" description="Helical" evidence="14">
    <location>
        <begin position="436"/>
        <end position="455"/>
    </location>
</feature>
<name>A0A7C0U6Q1_9BACT</name>
<dbReference type="PANTHER" id="PTHR48086:SF3">
    <property type="entry name" value="SODIUM_PROLINE SYMPORTER"/>
    <property type="match status" value="1"/>
</dbReference>
<feature type="transmembrane region" description="Helical" evidence="14">
    <location>
        <begin position="462"/>
        <end position="481"/>
    </location>
</feature>
<feature type="transmembrane region" description="Helical" evidence="14">
    <location>
        <begin position="122"/>
        <end position="154"/>
    </location>
</feature>
<evidence type="ECO:0000256" key="11">
    <source>
        <dbReference type="ARBA" id="ARBA00023201"/>
    </source>
</evidence>
<keyword evidence="7 14" id="KW-1133">Transmembrane helix</keyword>
<dbReference type="Pfam" id="PF00474">
    <property type="entry name" value="SSF"/>
    <property type="match status" value="1"/>
</dbReference>
<gene>
    <name evidence="15" type="ORF">ENF32_05085</name>
</gene>
<dbReference type="InterPro" id="IPR050277">
    <property type="entry name" value="Sodium:Solute_Symporter"/>
</dbReference>
<sequence>MQYGVGVDPVVIIGAIIYFVIIILVGIYSKKLTVSAADYYVAGRSVGAFTNGAALTSTYLSPASFLGMPCFIFILGYPFWWAMVAIIAGMPLAALMTAGPLRKYAPVSFTDYYCDRYDMPKAGRIVAGIPTLVAGILYVILSLVGTAIFMVALLHVPYKLSVLLAAIIVLLYTVLGGMYATTWNAAFQCILMVLAAFILAIAMIAKLGGWSTYWHTILATSPKIFNVPSDPAGVQHPFMAMWLGVIGFYFTWHYGFAAMPYTVVRFFTAMDVKTARRSILWTTILGGILYASLCVIGSGARTIMEKFHPLAAKAAPIAAAKGKPLAIIILVLIKKTFGIGKVTDYAIIASAESVGSSVLMAIIVAGGLSIAMSTVAGWIMVLNSLISRDWMGKLFGSTFAEEKPVLSARIWTVIILVVCGLIALNPPALVLDLSGWAFVVILASIGPSMVLGIWWKRATKAATIWTALLMTPATLITWLYAKMHFGKPHFFFLSKKIITPHQFYWIFIGLILFILISLMTKPPSEEAIQKYCVELHEEE</sequence>
<feature type="transmembrane region" description="Helical" evidence="14">
    <location>
        <begin position="406"/>
        <end position="424"/>
    </location>
</feature>
<keyword evidence="10 14" id="KW-0472">Membrane</keyword>
<dbReference type="Proteomes" id="UP000885690">
    <property type="component" value="Unassembled WGS sequence"/>
</dbReference>
<evidence type="ECO:0000256" key="7">
    <source>
        <dbReference type="ARBA" id="ARBA00022989"/>
    </source>
</evidence>
<feature type="transmembrane region" description="Helical" evidence="14">
    <location>
        <begin position="80"/>
        <end position="101"/>
    </location>
</feature>
<feature type="transmembrane region" description="Helical" evidence="14">
    <location>
        <begin position="160"/>
        <end position="179"/>
    </location>
</feature>
<evidence type="ECO:0000256" key="1">
    <source>
        <dbReference type="ARBA" id="ARBA00004651"/>
    </source>
</evidence>
<evidence type="ECO:0000256" key="9">
    <source>
        <dbReference type="ARBA" id="ARBA00023065"/>
    </source>
</evidence>
<protein>
    <submittedName>
        <fullName evidence="15">Cation acetate symporter</fullName>
    </submittedName>
</protein>
<comment type="subcellular location">
    <subcellularLocation>
        <location evidence="1">Cell membrane</location>
        <topology evidence="1">Multi-pass membrane protein</topology>
    </subcellularLocation>
</comment>
<feature type="transmembrane region" description="Helical" evidence="14">
    <location>
        <begin position="239"/>
        <end position="267"/>
    </location>
</feature>
<keyword evidence="9" id="KW-0406">Ion transport</keyword>
<dbReference type="PANTHER" id="PTHR48086">
    <property type="entry name" value="SODIUM/PROLINE SYMPORTER-RELATED"/>
    <property type="match status" value="1"/>
</dbReference>
<comment type="similarity">
    <text evidence="2 13">Belongs to the sodium:solute symporter (SSF) (TC 2.A.21) family.</text>
</comment>
<dbReference type="AlphaFoldDB" id="A0A7C0U6Q1"/>
<organism evidence="15">
    <name type="scientific">Thermosulfidibacter takaii</name>
    <dbReference type="NCBI Taxonomy" id="412593"/>
    <lineage>
        <taxon>Bacteria</taxon>
        <taxon>Pseudomonadati</taxon>
        <taxon>Thermosulfidibacterota</taxon>
        <taxon>Thermosulfidibacteria</taxon>
        <taxon>Thermosulfidibacterales</taxon>
        <taxon>Thermosulfidibacteraceae</taxon>
    </lineage>
</organism>
<evidence type="ECO:0000256" key="8">
    <source>
        <dbReference type="ARBA" id="ARBA00023053"/>
    </source>
</evidence>
<dbReference type="InterPro" id="IPR038377">
    <property type="entry name" value="Na/Glc_symporter_sf"/>
</dbReference>
<evidence type="ECO:0000313" key="15">
    <source>
        <dbReference type="EMBL" id="HDD53424.1"/>
    </source>
</evidence>
<keyword evidence="11" id="KW-0739">Sodium transport</keyword>
<dbReference type="Gene3D" id="1.20.1730.10">
    <property type="entry name" value="Sodium/glucose cotransporter"/>
    <property type="match status" value="1"/>
</dbReference>
<feature type="transmembrane region" description="Helical" evidence="14">
    <location>
        <begin position="358"/>
        <end position="385"/>
    </location>
</feature>
<keyword evidence="3" id="KW-0813">Transport</keyword>
<feature type="transmembrane region" description="Helical" evidence="14">
    <location>
        <begin position="49"/>
        <end position="74"/>
    </location>
</feature>
<reference evidence="15" key="1">
    <citation type="journal article" date="2020" name="mSystems">
        <title>Genome- and Community-Level Interaction Insights into Carbon Utilization and Element Cycling Functions of Hydrothermarchaeota in Hydrothermal Sediment.</title>
        <authorList>
            <person name="Zhou Z."/>
            <person name="Liu Y."/>
            <person name="Xu W."/>
            <person name="Pan J."/>
            <person name="Luo Z.H."/>
            <person name="Li M."/>
        </authorList>
    </citation>
    <scope>NUCLEOTIDE SEQUENCE [LARGE SCALE GENOMIC DNA]</scope>
    <source>
        <strain evidence="15">HyVt-115</strain>
    </source>
</reference>
<accession>A0A7C0U6Q1</accession>
<dbReference type="GO" id="GO:0015293">
    <property type="term" value="F:symporter activity"/>
    <property type="evidence" value="ECO:0007669"/>
    <property type="project" value="UniProtKB-KW"/>
</dbReference>
<evidence type="ECO:0000256" key="12">
    <source>
        <dbReference type="ARBA" id="ARBA00033708"/>
    </source>
</evidence>
<keyword evidence="6" id="KW-0769">Symport</keyword>
<evidence type="ECO:0000256" key="10">
    <source>
        <dbReference type="ARBA" id="ARBA00023136"/>
    </source>
</evidence>
<dbReference type="EMBL" id="DQWS01000187">
    <property type="protein sequence ID" value="HDD53424.1"/>
    <property type="molecule type" value="Genomic_DNA"/>
</dbReference>
<evidence type="ECO:0000256" key="14">
    <source>
        <dbReference type="SAM" id="Phobius"/>
    </source>
</evidence>